<keyword evidence="5" id="KW-1185">Reference proteome</keyword>
<feature type="region of interest" description="Disordered" evidence="2">
    <location>
        <begin position="673"/>
        <end position="703"/>
    </location>
</feature>
<feature type="compositionally biased region" description="Polar residues" evidence="2">
    <location>
        <begin position="433"/>
        <end position="445"/>
    </location>
</feature>
<evidence type="ECO:0000256" key="2">
    <source>
        <dbReference type="SAM" id="MobiDB-lite"/>
    </source>
</evidence>
<sequence>MDDSIPLYRTYIFPDFRAMESLKRDFDVLVDQGLATYSQIEVRGYEIYLVEQWILERKVGSILTTFTGNTSHSLRAIKLTIVRNQNRWPIKFRKYLNELVKFQHARLKEFKDEGYLFVTNLSSFYSDNNLNILHIDPIYNDAVQRHQHTKIPFPANYYQFEANFNLKRLGCGGRSALLFSCPPKASEDKFISMYKVHERVPVMYGVKELVMMVQIALYYFDSINPTYCDGILCNKTSAAISKWCSNIGKKFFSSLPQDGSLTPKTVAAILSVLISCKLRLNLITSDNTKDPFDVMSFKMAIYHFQKNKDIEKSWLLDEATFTKLINITDEKLNYDSILRFKKAVNKTVNDISRKSNRVGDVSIETVNIDELKLNVHGKRMEYLFLGKGRPHRLTNVLLDIYYAQRKYVDRPETKFFDHLGTEIATTEELRSPEYNNDKNGTSNHHTIGGEPNYSTDSAPKNIHTSPNSASAIFRKTNGLPVTSNNELLSPDSQFSKQQDIFRQSDTAFNPMNVSSPEISSPSMLGSAANYMNAIKNVANSRKQKINDSLNQVSKAAIKGVGLSQNSKATNDNKSSVNNGSSLRINTAVASNSPSDGMHSASSHHTHDHHHHHHHHHHHFHHHQASTPRSSKAPDILQSPSISNNPLRSSVGKFKNLHNRSKSIPLKILTSDEDEFLGDHDGSPEDYPISPDPVTPQTPFSSDFLSFTTPYNDEKLRLAQDPHGRKILKNNDIITVTGSLREDEANSELIGDEEEAKCGFYSEVYNKLQRRMSLPQVVEDFNLPTLEYDYEVVENMIAGKHHGESSRPRSHSFNGVEREVLKWDNPFEIPVESITKEILDTKIHYLSTLKNVNNECIDVQQPPTVGDHQETTEIFSKEYSTKSSSGISLVSMNSPILVQVFRSIAENTAFSQLISYLNSSQSSLFLKLEYLNKNIKNICQFRKILDSKVKEVESNVAKLKYEVRILKIRVRDVDDSVKELNSKVEGLKEVDDSVKQLNTKVEELKEVDLTSFQ</sequence>
<feature type="compositionally biased region" description="Polar residues" evidence="2">
    <location>
        <begin position="637"/>
        <end position="647"/>
    </location>
</feature>
<feature type="domain" description="STB6-like N-terminal" evidence="3">
    <location>
        <begin position="10"/>
        <end position="135"/>
    </location>
</feature>
<dbReference type="PANTHER" id="PTHR31011:SF2">
    <property type="entry name" value="PROTEIN STB2-RELATED"/>
    <property type="match status" value="1"/>
</dbReference>
<feature type="region of interest" description="Disordered" evidence="2">
    <location>
        <begin position="432"/>
        <end position="460"/>
    </location>
</feature>
<evidence type="ECO:0000313" key="5">
    <source>
        <dbReference type="Proteomes" id="UP001360560"/>
    </source>
</evidence>
<name>A0AAV5QR49_9ASCO</name>
<dbReference type="Proteomes" id="UP001360560">
    <property type="component" value="Unassembled WGS sequence"/>
</dbReference>
<dbReference type="Pfam" id="PF25995">
    <property type="entry name" value="STB6_N"/>
    <property type="match status" value="1"/>
</dbReference>
<gene>
    <name evidence="4" type="ORF">DASC09_040800</name>
</gene>
<organism evidence="4 5">
    <name type="scientific">Saccharomycopsis crataegensis</name>
    <dbReference type="NCBI Taxonomy" id="43959"/>
    <lineage>
        <taxon>Eukaryota</taxon>
        <taxon>Fungi</taxon>
        <taxon>Dikarya</taxon>
        <taxon>Ascomycota</taxon>
        <taxon>Saccharomycotina</taxon>
        <taxon>Saccharomycetes</taxon>
        <taxon>Saccharomycopsidaceae</taxon>
        <taxon>Saccharomycopsis</taxon>
    </lineage>
</organism>
<comment type="caution">
    <text evidence="4">The sequence shown here is derived from an EMBL/GenBank/DDBJ whole genome shotgun (WGS) entry which is preliminary data.</text>
</comment>
<dbReference type="AlphaFoldDB" id="A0AAV5QR49"/>
<evidence type="ECO:0000259" key="3">
    <source>
        <dbReference type="Pfam" id="PF25995"/>
    </source>
</evidence>
<evidence type="ECO:0000256" key="1">
    <source>
        <dbReference type="SAM" id="Coils"/>
    </source>
</evidence>
<dbReference type="InterPro" id="IPR059025">
    <property type="entry name" value="STB6_N"/>
</dbReference>
<reference evidence="4 5" key="1">
    <citation type="journal article" date="2023" name="Elife">
        <title>Identification of key yeast species and microbe-microbe interactions impacting larval growth of Drosophila in the wild.</title>
        <authorList>
            <person name="Mure A."/>
            <person name="Sugiura Y."/>
            <person name="Maeda R."/>
            <person name="Honda K."/>
            <person name="Sakurai N."/>
            <person name="Takahashi Y."/>
            <person name="Watada M."/>
            <person name="Katoh T."/>
            <person name="Gotoh A."/>
            <person name="Gotoh Y."/>
            <person name="Taniguchi I."/>
            <person name="Nakamura K."/>
            <person name="Hayashi T."/>
            <person name="Katayama T."/>
            <person name="Uemura T."/>
            <person name="Hattori Y."/>
        </authorList>
    </citation>
    <scope>NUCLEOTIDE SEQUENCE [LARGE SCALE GENOMIC DNA]</scope>
    <source>
        <strain evidence="4 5">SC-9</strain>
    </source>
</reference>
<dbReference type="InterPro" id="IPR038919">
    <property type="entry name" value="STB2/STB2"/>
</dbReference>
<feature type="coiled-coil region" evidence="1">
    <location>
        <begin position="941"/>
        <end position="1006"/>
    </location>
</feature>
<dbReference type="RefSeq" id="XP_064853751.1">
    <property type="nucleotide sequence ID" value="XM_064997679.1"/>
</dbReference>
<accession>A0AAV5QR49</accession>
<dbReference type="PANTHER" id="PTHR31011">
    <property type="entry name" value="PROTEIN STB2-RELATED"/>
    <property type="match status" value="1"/>
</dbReference>
<dbReference type="EMBL" id="BTFZ01000011">
    <property type="protein sequence ID" value="GMM36755.1"/>
    <property type="molecule type" value="Genomic_DNA"/>
</dbReference>
<feature type="compositionally biased region" description="Polar residues" evidence="2">
    <location>
        <begin position="563"/>
        <end position="600"/>
    </location>
</feature>
<evidence type="ECO:0000313" key="4">
    <source>
        <dbReference type="EMBL" id="GMM36755.1"/>
    </source>
</evidence>
<feature type="region of interest" description="Disordered" evidence="2">
    <location>
        <begin position="563"/>
        <end position="653"/>
    </location>
</feature>
<dbReference type="GO" id="GO:0070822">
    <property type="term" value="C:Sin3-type complex"/>
    <property type="evidence" value="ECO:0007669"/>
    <property type="project" value="TreeGrafter"/>
</dbReference>
<feature type="compositionally biased region" description="Basic residues" evidence="2">
    <location>
        <begin position="601"/>
        <end position="623"/>
    </location>
</feature>
<protein>
    <submittedName>
        <fullName evidence="4">Stb2 protein</fullName>
    </submittedName>
</protein>
<keyword evidence="1" id="KW-0175">Coiled coil</keyword>
<dbReference type="GeneID" id="90074730"/>
<proteinExistence type="predicted"/>